<feature type="compositionally biased region" description="Low complexity" evidence="6">
    <location>
        <begin position="438"/>
        <end position="460"/>
    </location>
</feature>
<dbReference type="PANTHER" id="PTHR43289">
    <property type="entry name" value="MITOGEN-ACTIVATED PROTEIN KINASE KINASE KINASE 20-RELATED"/>
    <property type="match status" value="1"/>
</dbReference>
<dbReference type="Pfam" id="PF00069">
    <property type="entry name" value="Pkinase"/>
    <property type="match status" value="1"/>
</dbReference>
<sequence>MTATRYESLARLGTGGMATVYVGRVQGDVGFSHLVALKRAHEHVRLDPDLVDGLKREARLASRIHHPNVVGVIDVTEDAGDVILVLDYIEGCTLSDLMRRIDTSQCPREMMRILLDTAAGLDAAHRTTDDSGQPLHLVHRDVSPSNVLIGRDGMARIADFGVAKTLERTAEETATGVLKGKLAYMAPEYIERHYVDARSDLFSLGIIAWEVMTGERLFKAATELETLKRVAAQNIPPPSAYHAHLAMLDPAILRALARQPDYRFPTAGDFARELELRARASNLVGSHIEVAKLVESAFGAELTERRRRFVSENSSPKQETAVPPAAISQAHPVVDAPSFTQSAPAQSVTQSVLHTARARFGTAVPLSVLAGVLLVATAVSTGAWIAHRVKGNARTASSVHTVASAPPTPATAQPAAEMYPSTAQETESTLGSTFKDVPTTPSASASASPSAKPAAKTAPPRRTGKTESAPPSPPSPPTPRIIPAKPPPNPYGP</sequence>
<evidence type="ECO:0000313" key="9">
    <source>
        <dbReference type="EMBL" id="WXB00016.1"/>
    </source>
</evidence>
<dbReference type="InterPro" id="IPR017441">
    <property type="entry name" value="Protein_kinase_ATP_BS"/>
</dbReference>
<evidence type="ECO:0000259" key="8">
    <source>
        <dbReference type="PROSITE" id="PS50011"/>
    </source>
</evidence>
<accession>A0ABZ2KR05</accession>
<dbReference type="PROSITE" id="PS00107">
    <property type="entry name" value="PROTEIN_KINASE_ATP"/>
    <property type="match status" value="1"/>
</dbReference>
<dbReference type="InterPro" id="IPR008266">
    <property type="entry name" value="Tyr_kinase_AS"/>
</dbReference>
<dbReference type="Proteomes" id="UP001379533">
    <property type="component" value="Chromosome"/>
</dbReference>
<protein>
    <submittedName>
        <fullName evidence="9">Protein kinase</fullName>
    </submittedName>
</protein>
<reference evidence="9 10" key="1">
    <citation type="submission" date="2021-12" db="EMBL/GenBank/DDBJ databases">
        <title>Discovery of the Pendulisporaceae a myxobacterial family with distinct sporulation behavior and unique specialized metabolism.</title>
        <authorList>
            <person name="Garcia R."/>
            <person name="Popoff A."/>
            <person name="Bader C.D."/>
            <person name="Loehr J."/>
            <person name="Walesch S."/>
            <person name="Walt C."/>
            <person name="Boldt J."/>
            <person name="Bunk B."/>
            <person name="Haeckl F.J.F.P.J."/>
            <person name="Gunesch A.P."/>
            <person name="Birkelbach J."/>
            <person name="Nuebel U."/>
            <person name="Pietschmann T."/>
            <person name="Bach T."/>
            <person name="Mueller R."/>
        </authorList>
    </citation>
    <scope>NUCLEOTIDE SEQUENCE [LARGE SCALE GENOMIC DNA]</scope>
    <source>
        <strain evidence="9 10">MSr12523</strain>
    </source>
</reference>
<dbReference type="InterPro" id="IPR000719">
    <property type="entry name" value="Prot_kinase_dom"/>
</dbReference>
<gene>
    <name evidence="9" type="ORF">LZC95_24770</name>
</gene>
<dbReference type="Gene3D" id="1.10.510.10">
    <property type="entry name" value="Transferase(Phosphotransferase) domain 1"/>
    <property type="match status" value="1"/>
</dbReference>
<keyword evidence="7" id="KW-0812">Transmembrane</keyword>
<keyword evidence="7" id="KW-1133">Transmembrane helix</keyword>
<evidence type="ECO:0000256" key="5">
    <source>
        <dbReference type="PROSITE-ProRule" id="PRU10141"/>
    </source>
</evidence>
<dbReference type="EMBL" id="CP089982">
    <property type="protein sequence ID" value="WXB00016.1"/>
    <property type="molecule type" value="Genomic_DNA"/>
</dbReference>
<evidence type="ECO:0000256" key="7">
    <source>
        <dbReference type="SAM" id="Phobius"/>
    </source>
</evidence>
<feature type="binding site" evidence="5">
    <location>
        <position position="38"/>
    </location>
    <ligand>
        <name>ATP</name>
        <dbReference type="ChEBI" id="CHEBI:30616"/>
    </ligand>
</feature>
<dbReference type="RefSeq" id="WP_394850658.1">
    <property type="nucleotide sequence ID" value="NZ_CP089982.1"/>
</dbReference>
<keyword evidence="1" id="KW-0808">Transferase</keyword>
<keyword evidence="7" id="KW-0472">Membrane</keyword>
<name>A0ABZ2KR05_9BACT</name>
<feature type="compositionally biased region" description="Polar residues" evidence="6">
    <location>
        <begin position="421"/>
        <end position="432"/>
    </location>
</feature>
<dbReference type="SUPFAM" id="SSF56112">
    <property type="entry name" value="Protein kinase-like (PK-like)"/>
    <property type="match status" value="1"/>
</dbReference>
<dbReference type="PANTHER" id="PTHR43289:SF6">
    <property type="entry name" value="SERINE_THREONINE-PROTEIN KINASE NEKL-3"/>
    <property type="match status" value="1"/>
</dbReference>
<evidence type="ECO:0000256" key="1">
    <source>
        <dbReference type="ARBA" id="ARBA00022679"/>
    </source>
</evidence>
<dbReference type="GO" id="GO:0016301">
    <property type="term" value="F:kinase activity"/>
    <property type="evidence" value="ECO:0007669"/>
    <property type="project" value="UniProtKB-KW"/>
</dbReference>
<keyword evidence="3 9" id="KW-0418">Kinase</keyword>
<dbReference type="PROSITE" id="PS50011">
    <property type="entry name" value="PROTEIN_KINASE_DOM"/>
    <property type="match status" value="1"/>
</dbReference>
<dbReference type="PROSITE" id="PS00109">
    <property type="entry name" value="PROTEIN_KINASE_TYR"/>
    <property type="match status" value="1"/>
</dbReference>
<keyword evidence="4 5" id="KW-0067">ATP-binding</keyword>
<evidence type="ECO:0000313" key="10">
    <source>
        <dbReference type="Proteomes" id="UP001379533"/>
    </source>
</evidence>
<organism evidence="9 10">
    <name type="scientific">Pendulispora brunnea</name>
    <dbReference type="NCBI Taxonomy" id="2905690"/>
    <lineage>
        <taxon>Bacteria</taxon>
        <taxon>Pseudomonadati</taxon>
        <taxon>Myxococcota</taxon>
        <taxon>Myxococcia</taxon>
        <taxon>Myxococcales</taxon>
        <taxon>Sorangiineae</taxon>
        <taxon>Pendulisporaceae</taxon>
        <taxon>Pendulispora</taxon>
    </lineage>
</organism>
<keyword evidence="2 5" id="KW-0547">Nucleotide-binding</keyword>
<dbReference type="InterPro" id="IPR011009">
    <property type="entry name" value="Kinase-like_dom_sf"/>
</dbReference>
<dbReference type="CDD" id="cd14014">
    <property type="entry name" value="STKc_PknB_like"/>
    <property type="match status" value="1"/>
</dbReference>
<feature type="compositionally biased region" description="Pro residues" evidence="6">
    <location>
        <begin position="470"/>
        <end position="493"/>
    </location>
</feature>
<feature type="region of interest" description="Disordered" evidence="6">
    <location>
        <begin position="393"/>
        <end position="493"/>
    </location>
</feature>
<evidence type="ECO:0000256" key="6">
    <source>
        <dbReference type="SAM" id="MobiDB-lite"/>
    </source>
</evidence>
<evidence type="ECO:0000256" key="2">
    <source>
        <dbReference type="ARBA" id="ARBA00022741"/>
    </source>
</evidence>
<dbReference type="Gene3D" id="3.30.200.20">
    <property type="entry name" value="Phosphorylase Kinase, domain 1"/>
    <property type="match status" value="1"/>
</dbReference>
<keyword evidence="10" id="KW-1185">Reference proteome</keyword>
<feature type="domain" description="Protein kinase" evidence="8">
    <location>
        <begin position="6"/>
        <end position="276"/>
    </location>
</feature>
<feature type="transmembrane region" description="Helical" evidence="7">
    <location>
        <begin position="363"/>
        <end position="386"/>
    </location>
</feature>
<proteinExistence type="predicted"/>
<evidence type="ECO:0000256" key="4">
    <source>
        <dbReference type="ARBA" id="ARBA00022840"/>
    </source>
</evidence>
<evidence type="ECO:0000256" key="3">
    <source>
        <dbReference type="ARBA" id="ARBA00022777"/>
    </source>
</evidence>